<dbReference type="Pfam" id="PF00440">
    <property type="entry name" value="TetR_N"/>
    <property type="match status" value="1"/>
</dbReference>
<evidence type="ECO:0000256" key="4">
    <source>
        <dbReference type="PROSITE-ProRule" id="PRU00335"/>
    </source>
</evidence>
<dbReference type="InterPro" id="IPR011075">
    <property type="entry name" value="TetR_C"/>
</dbReference>
<feature type="domain" description="HTH tetR-type" evidence="5">
    <location>
        <begin position="1"/>
        <end position="61"/>
    </location>
</feature>
<dbReference type="SUPFAM" id="SSF48498">
    <property type="entry name" value="Tetracyclin repressor-like, C-terminal domain"/>
    <property type="match status" value="1"/>
</dbReference>
<dbReference type="InterPro" id="IPR036271">
    <property type="entry name" value="Tet_transcr_reg_TetR-rel_C_sf"/>
</dbReference>
<name>B8J911_ANAD2</name>
<evidence type="ECO:0000256" key="1">
    <source>
        <dbReference type="ARBA" id="ARBA00023015"/>
    </source>
</evidence>
<dbReference type="InterPro" id="IPR009057">
    <property type="entry name" value="Homeodomain-like_sf"/>
</dbReference>
<dbReference type="PROSITE" id="PS50977">
    <property type="entry name" value="HTH_TETR_2"/>
    <property type="match status" value="1"/>
</dbReference>
<evidence type="ECO:0000313" key="7">
    <source>
        <dbReference type="Proteomes" id="UP000007089"/>
    </source>
</evidence>
<gene>
    <name evidence="6" type="ordered locus">A2cp1_0250</name>
</gene>
<dbReference type="InterPro" id="IPR001647">
    <property type="entry name" value="HTH_TetR"/>
</dbReference>
<evidence type="ECO:0000256" key="2">
    <source>
        <dbReference type="ARBA" id="ARBA00023125"/>
    </source>
</evidence>
<evidence type="ECO:0000313" key="6">
    <source>
        <dbReference type="EMBL" id="ACL63609.1"/>
    </source>
</evidence>
<keyword evidence="2 4" id="KW-0238">DNA-binding</keyword>
<dbReference type="PANTHER" id="PTHR47506:SF3">
    <property type="entry name" value="HTH-TYPE TRANSCRIPTIONAL REGULATOR LMRA"/>
    <property type="match status" value="1"/>
</dbReference>
<protein>
    <submittedName>
        <fullName evidence="6">Transcriptional regulator, TetR family</fullName>
    </submittedName>
</protein>
<accession>B8J911</accession>
<organism evidence="6 7">
    <name type="scientific">Anaeromyxobacter dehalogenans (strain ATCC BAA-258 / DSM 21875 / 2CP-1)</name>
    <dbReference type="NCBI Taxonomy" id="455488"/>
    <lineage>
        <taxon>Bacteria</taxon>
        <taxon>Pseudomonadati</taxon>
        <taxon>Myxococcota</taxon>
        <taxon>Myxococcia</taxon>
        <taxon>Myxococcales</taxon>
        <taxon>Cystobacterineae</taxon>
        <taxon>Anaeromyxobacteraceae</taxon>
        <taxon>Anaeromyxobacter</taxon>
    </lineage>
</organism>
<dbReference type="GO" id="GO:0003677">
    <property type="term" value="F:DNA binding"/>
    <property type="evidence" value="ECO:0007669"/>
    <property type="project" value="UniProtKB-UniRule"/>
</dbReference>
<dbReference type="RefSeq" id="WP_012631671.1">
    <property type="nucleotide sequence ID" value="NC_011891.1"/>
</dbReference>
<dbReference type="SUPFAM" id="SSF46689">
    <property type="entry name" value="Homeodomain-like"/>
    <property type="match status" value="1"/>
</dbReference>
<dbReference type="Pfam" id="PF16925">
    <property type="entry name" value="TetR_C_13"/>
    <property type="match status" value="1"/>
</dbReference>
<dbReference type="Gene3D" id="1.10.357.10">
    <property type="entry name" value="Tetracycline Repressor, domain 2"/>
    <property type="match status" value="1"/>
</dbReference>
<dbReference type="PANTHER" id="PTHR47506">
    <property type="entry name" value="TRANSCRIPTIONAL REGULATORY PROTEIN"/>
    <property type="match status" value="1"/>
</dbReference>
<keyword evidence="1" id="KW-0805">Transcription regulation</keyword>
<dbReference type="KEGG" id="acp:A2cp1_0250"/>
<dbReference type="HOGENOM" id="CLU_069356_23_2_7"/>
<sequence length="201" mass="22090">MSPREKLVETAAALFYRHGCHAVGIDTVLAEAGVAKMTLYRHFRSKDELVLAALRRMDERFRNAFMAAVERASDTPAGRLDALFDVVREWVRGKDFYGCPFINVTAEFAAHDDPVHVAAAEHKRLALEYIERLAAEAGAADARGLARALKVLLEGCTVLAQVTGQPGFVDDAQQAARLVLQEGLRGAVPARAPRRPRRART</sequence>
<dbReference type="Proteomes" id="UP000007089">
    <property type="component" value="Chromosome"/>
</dbReference>
<dbReference type="PRINTS" id="PR00455">
    <property type="entry name" value="HTHTETR"/>
</dbReference>
<reference evidence="6" key="1">
    <citation type="submission" date="2009-01" db="EMBL/GenBank/DDBJ databases">
        <title>Complete sequence of Anaeromyxobacter dehalogenans 2CP-1.</title>
        <authorList>
            <consortium name="US DOE Joint Genome Institute"/>
            <person name="Lucas S."/>
            <person name="Copeland A."/>
            <person name="Lapidus A."/>
            <person name="Glavina del Rio T."/>
            <person name="Dalin E."/>
            <person name="Tice H."/>
            <person name="Bruce D."/>
            <person name="Goodwin L."/>
            <person name="Pitluck S."/>
            <person name="Saunders E."/>
            <person name="Brettin T."/>
            <person name="Detter J.C."/>
            <person name="Han C."/>
            <person name="Larimer F."/>
            <person name="Land M."/>
            <person name="Hauser L."/>
            <person name="Kyrpides N."/>
            <person name="Ovchinnikova G."/>
            <person name="Beliaev A.S."/>
            <person name="Richardson P."/>
        </authorList>
    </citation>
    <scope>NUCLEOTIDE SEQUENCE</scope>
    <source>
        <strain evidence="6">2CP-1</strain>
    </source>
</reference>
<feature type="DNA-binding region" description="H-T-H motif" evidence="4">
    <location>
        <begin position="24"/>
        <end position="43"/>
    </location>
</feature>
<evidence type="ECO:0000259" key="5">
    <source>
        <dbReference type="PROSITE" id="PS50977"/>
    </source>
</evidence>
<proteinExistence type="predicted"/>
<dbReference type="AlphaFoldDB" id="B8J911"/>
<keyword evidence="7" id="KW-1185">Reference proteome</keyword>
<dbReference type="EMBL" id="CP001359">
    <property type="protein sequence ID" value="ACL63609.1"/>
    <property type="molecule type" value="Genomic_DNA"/>
</dbReference>
<evidence type="ECO:0000256" key="3">
    <source>
        <dbReference type="ARBA" id="ARBA00023163"/>
    </source>
</evidence>
<keyword evidence="3" id="KW-0804">Transcription</keyword>